<feature type="domain" description="DNA translocase FtsK 4TM region" evidence="9">
    <location>
        <begin position="24"/>
        <end position="179"/>
    </location>
</feature>
<comment type="subunit">
    <text evidence="6">Homohexamer. Forms a ring that surrounds DNA.</text>
</comment>
<dbReference type="AlphaFoldDB" id="A0A7W6IHS4"/>
<organism evidence="11 12">
    <name type="scientific">Microvirga flocculans</name>
    <dbReference type="NCBI Taxonomy" id="217168"/>
    <lineage>
        <taxon>Bacteria</taxon>
        <taxon>Pseudomonadati</taxon>
        <taxon>Pseudomonadota</taxon>
        <taxon>Alphaproteobacteria</taxon>
        <taxon>Hyphomicrobiales</taxon>
        <taxon>Methylobacteriaceae</taxon>
        <taxon>Microvirga</taxon>
    </lineage>
</organism>
<dbReference type="Proteomes" id="UP000519439">
    <property type="component" value="Unassembled WGS sequence"/>
</dbReference>
<dbReference type="Pfam" id="PF17854">
    <property type="entry name" value="FtsK_alpha"/>
    <property type="match status" value="1"/>
</dbReference>
<evidence type="ECO:0000256" key="3">
    <source>
        <dbReference type="ARBA" id="ARBA00022692"/>
    </source>
</evidence>
<feature type="region of interest" description="Disordered" evidence="7">
    <location>
        <begin position="251"/>
        <end position="375"/>
    </location>
</feature>
<evidence type="ECO:0000259" key="10">
    <source>
        <dbReference type="Pfam" id="PF17854"/>
    </source>
</evidence>
<dbReference type="Pfam" id="PF13491">
    <property type="entry name" value="FtsK_4TM"/>
    <property type="match status" value="1"/>
</dbReference>
<protein>
    <submittedName>
        <fullName evidence="11">S-DNA-T family DNA segregation ATPase FtsK/SpoIIIE</fullName>
    </submittedName>
</protein>
<comment type="subcellular location">
    <subcellularLocation>
        <location evidence="1">Cell membrane</location>
        <topology evidence="1">Multi-pass membrane protein</topology>
    </subcellularLocation>
</comment>
<feature type="region of interest" description="Disordered" evidence="7">
    <location>
        <begin position="190"/>
        <end position="209"/>
    </location>
</feature>
<evidence type="ECO:0000256" key="2">
    <source>
        <dbReference type="ARBA" id="ARBA00022475"/>
    </source>
</evidence>
<proteinExistence type="predicted"/>
<dbReference type="GO" id="GO:0005886">
    <property type="term" value="C:plasma membrane"/>
    <property type="evidence" value="ECO:0007669"/>
    <property type="project" value="UniProtKB-SubCell"/>
</dbReference>
<gene>
    <name evidence="11" type="ORF">GGR34_003051</name>
</gene>
<keyword evidence="4 8" id="KW-1133">Transmembrane helix</keyword>
<evidence type="ECO:0000256" key="5">
    <source>
        <dbReference type="ARBA" id="ARBA00023136"/>
    </source>
</evidence>
<evidence type="ECO:0000256" key="1">
    <source>
        <dbReference type="ARBA" id="ARBA00004651"/>
    </source>
</evidence>
<accession>A0A7W6IHS4</accession>
<feature type="transmembrane region" description="Helical" evidence="8">
    <location>
        <begin position="109"/>
        <end position="130"/>
    </location>
</feature>
<feature type="transmembrane region" description="Helical" evidence="8">
    <location>
        <begin position="69"/>
        <end position="97"/>
    </location>
</feature>
<evidence type="ECO:0000259" key="9">
    <source>
        <dbReference type="Pfam" id="PF13491"/>
    </source>
</evidence>
<reference evidence="11 12" key="1">
    <citation type="submission" date="2020-08" db="EMBL/GenBank/DDBJ databases">
        <title>Genomic Encyclopedia of Type Strains, Phase IV (KMG-IV): sequencing the most valuable type-strain genomes for metagenomic binning, comparative biology and taxonomic classification.</title>
        <authorList>
            <person name="Goeker M."/>
        </authorList>
    </citation>
    <scope>NUCLEOTIDE SEQUENCE [LARGE SCALE GENOMIC DNA]</scope>
    <source>
        <strain evidence="11 12">DSM 15743</strain>
    </source>
</reference>
<evidence type="ECO:0000256" key="4">
    <source>
        <dbReference type="ARBA" id="ARBA00022989"/>
    </source>
</evidence>
<dbReference type="InterPro" id="IPR050206">
    <property type="entry name" value="FtsK/SpoIIIE/SftA"/>
</dbReference>
<dbReference type="RefSeq" id="WP_183501390.1">
    <property type="nucleotide sequence ID" value="NZ_JACIDC010000010.1"/>
</dbReference>
<dbReference type="InterPro" id="IPR041027">
    <property type="entry name" value="FtsK_alpha"/>
</dbReference>
<dbReference type="InterPro" id="IPR025199">
    <property type="entry name" value="FtsK_4TM"/>
</dbReference>
<evidence type="ECO:0000313" key="11">
    <source>
        <dbReference type="EMBL" id="MBB4041381.1"/>
    </source>
</evidence>
<keyword evidence="12" id="KW-1185">Reference proteome</keyword>
<name>A0A7W6IHS4_9HYPH</name>
<keyword evidence="5 8" id="KW-0472">Membrane</keyword>
<feature type="transmembrane region" description="Helical" evidence="8">
    <location>
        <begin position="29"/>
        <end position="49"/>
    </location>
</feature>
<feature type="compositionally biased region" description="Low complexity" evidence="7">
    <location>
        <begin position="318"/>
        <end position="332"/>
    </location>
</feature>
<dbReference type="Gene3D" id="3.30.980.40">
    <property type="match status" value="1"/>
</dbReference>
<sequence>MRSARRSSSAYDGLFSAFRAFLARRAQELTGLCLIAAAGAVAVALGTWSVDDPSLNNATDLPVRNLLGWPGAIVADLFMQLLGLGAIAAVLPLALWGWRLMKSGELGRLQLRLALWVIGAGAATALASALPPTQSWPLPTGLGGVVGDAILAGAKAVTGLSSGSASAVLGFLFATIAILSLTAACGLGPAEERHHEEPEEIEEPQPARRRKIQDWDEAEETGHDEPGWGIVSLGALAHGVMSLRAAARRWKEGRHAAPDEEYEEAPPPRRPARQPGQRREPVLDAAPPRPRAAPASLPMHDEDEGDWEDNHAPPPPRQAARPEPAPTRVAPAPTAPRPGKRMAREAQPSLLDEGDYQLPQLNLLAEPKRPAGPTISADALEQNASLLESTLEDFGVRGAITKVNPGPVVTLYELEPAPGTKSSRVISLADDIARS</sequence>
<comment type="caution">
    <text evidence="11">The sequence shown here is derived from an EMBL/GenBank/DDBJ whole genome shotgun (WGS) entry which is preliminary data.</text>
</comment>
<dbReference type="PANTHER" id="PTHR22683:SF41">
    <property type="entry name" value="DNA TRANSLOCASE FTSK"/>
    <property type="match status" value="1"/>
</dbReference>
<evidence type="ECO:0000256" key="6">
    <source>
        <dbReference type="ARBA" id="ARBA00025923"/>
    </source>
</evidence>
<keyword evidence="2" id="KW-1003">Cell membrane</keyword>
<evidence type="ECO:0000313" key="12">
    <source>
        <dbReference type="Proteomes" id="UP000519439"/>
    </source>
</evidence>
<evidence type="ECO:0000256" key="8">
    <source>
        <dbReference type="SAM" id="Phobius"/>
    </source>
</evidence>
<dbReference type="PANTHER" id="PTHR22683">
    <property type="entry name" value="SPORULATION PROTEIN RELATED"/>
    <property type="match status" value="1"/>
</dbReference>
<feature type="transmembrane region" description="Helical" evidence="8">
    <location>
        <begin position="166"/>
        <end position="190"/>
    </location>
</feature>
<feature type="non-terminal residue" evidence="11">
    <location>
        <position position="435"/>
    </location>
</feature>
<feature type="domain" description="FtsK alpha" evidence="10">
    <location>
        <begin position="358"/>
        <end position="434"/>
    </location>
</feature>
<dbReference type="EMBL" id="JACIDC010000010">
    <property type="protein sequence ID" value="MBB4041381.1"/>
    <property type="molecule type" value="Genomic_DNA"/>
</dbReference>
<evidence type="ECO:0000256" key="7">
    <source>
        <dbReference type="SAM" id="MobiDB-lite"/>
    </source>
</evidence>
<keyword evidence="3 8" id="KW-0812">Transmembrane</keyword>